<accession>A0AAV7Q8T1</accession>
<dbReference type="GO" id="GO:0090063">
    <property type="term" value="P:positive regulation of microtubule nucleation"/>
    <property type="evidence" value="ECO:0007669"/>
    <property type="project" value="TreeGrafter"/>
</dbReference>
<comment type="caution">
    <text evidence="5">The sequence shown here is derived from an EMBL/GenBank/DDBJ whole genome shotgun (WGS) entry which is preliminary data.</text>
</comment>
<evidence type="ECO:0000256" key="2">
    <source>
        <dbReference type="SAM" id="MobiDB-lite"/>
    </source>
</evidence>
<dbReference type="EMBL" id="JANPWB010000010">
    <property type="protein sequence ID" value="KAJ1134540.1"/>
    <property type="molecule type" value="Genomic_DNA"/>
</dbReference>
<evidence type="ECO:0000259" key="3">
    <source>
        <dbReference type="Pfam" id="PF07776"/>
    </source>
</evidence>
<dbReference type="Proteomes" id="UP001066276">
    <property type="component" value="Chromosome 6"/>
</dbReference>
<reference evidence="5" key="1">
    <citation type="journal article" date="2022" name="bioRxiv">
        <title>Sequencing and chromosome-scale assembly of the giantPleurodeles waltlgenome.</title>
        <authorList>
            <person name="Brown T."/>
            <person name="Elewa A."/>
            <person name="Iarovenko S."/>
            <person name="Subramanian E."/>
            <person name="Araus A.J."/>
            <person name="Petzold A."/>
            <person name="Susuki M."/>
            <person name="Suzuki K.-i.T."/>
            <person name="Hayashi T."/>
            <person name="Toyoda A."/>
            <person name="Oliveira C."/>
            <person name="Osipova E."/>
            <person name="Leigh N.D."/>
            <person name="Simon A."/>
            <person name="Yun M.H."/>
        </authorList>
    </citation>
    <scope>NUCLEOTIDE SEQUENCE</scope>
    <source>
        <strain evidence="5">20211129_DDA</strain>
        <tissue evidence="5">Liver</tissue>
    </source>
</reference>
<dbReference type="GO" id="GO:0005794">
    <property type="term" value="C:Golgi apparatus"/>
    <property type="evidence" value="ECO:0007669"/>
    <property type="project" value="TreeGrafter"/>
</dbReference>
<gene>
    <name evidence="5" type="ORF">NDU88_000991</name>
</gene>
<dbReference type="PANTHER" id="PTHR46501">
    <property type="entry name" value="MYOMEGALIN"/>
    <property type="match status" value="1"/>
</dbReference>
<feature type="domain" description="Short myomegalin-like EB1 binding protein N-terminal" evidence="4">
    <location>
        <begin position="115"/>
        <end position="312"/>
    </location>
</feature>
<keyword evidence="1" id="KW-0175">Coiled coil</keyword>
<protein>
    <recommendedName>
        <fullName evidence="7">Short myomegalin-like EB1 binding protein N-terminal domain-containing protein</fullName>
    </recommendedName>
</protein>
<evidence type="ECO:0000259" key="4">
    <source>
        <dbReference type="Pfam" id="PF18615"/>
    </source>
</evidence>
<organism evidence="5 6">
    <name type="scientific">Pleurodeles waltl</name>
    <name type="common">Iberian ribbed newt</name>
    <dbReference type="NCBI Taxonomy" id="8319"/>
    <lineage>
        <taxon>Eukaryota</taxon>
        <taxon>Metazoa</taxon>
        <taxon>Chordata</taxon>
        <taxon>Craniata</taxon>
        <taxon>Vertebrata</taxon>
        <taxon>Euteleostomi</taxon>
        <taxon>Amphibia</taxon>
        <taxon>Batrachia</taxon>
        <taxon>Caudata</taxon>
        <taxon>Salamandroidea</taxon>
        <taxon>Salamandridae</taxon>
        <taxon>Pleurodelinae</taxon>
        <taxon>Pleurodeles</taxon>
    </lineage>
</organism>
<feature type="region of interest" description="Disordered" evidence="2">
    <location>
        <begin position="288"/>
        <end position="315"/>
    </location>
</feature>
<feature type="coiled-coil region" evidence="1">
    <location>
        <begin position="620"/>
        <end position="690"/>
    </location>
</feature>
<sequence>MNDVCRICAVRLQGNQRRWIFGHGGRASLQVVLSHVLGQTVTRDGRGEFLCSKCIHVLERIYRFDTVISRVEALSLERLQKLLTEKDKLSQAVRHYYARHHELLGRPAYQGQDITVDIVGLPHVQYNMLLNDDMALSEYESWSERNTNCCQEGGCRSKTCYGCSAFRVPDSEYESVCHVPRQLRRLRPDTLFQLSRDKSRSMPMDLQRPSRTSSLSGGGGSYGGSVRSLRVGSLGGTMSISNMSLDTALDVEGDPFEDPRSPHSPRGLLEAAETIRCIEYHPVTSPPHSKIPVRVSRGSVGSTPTSPSAKLEYDGTGGQANGTCVESPHRVELCPDLLQELSDEYLSLRPQKLPVFRKLQQSVQQLKKQLQAAQEEIRALKEMSPGSSTNHGTRMPLYSSSPTLAQENGSIPVEQHLLERGHSCSIPQHESMIRRLTESLHSKEEILKDCVGLLKAVRFGNEPSMDVKGALIEKLQQRLKERDLALQQAADNKFSALKLKEEEADQLRQALREKDRDMARLSDVLRNNEEMITALRDVLQQKEFATPKLEAAYKSLQQAAQERDGMRIYALREKDAMITSLQEALTSSNRDVEALADSLIGQDLSSTEAPPSSRLLVSQLQEKERLLLRAQEEKSQQNLVHQQEVQKLLIAVAKKDELLAEQLQNFNQTLESQRLEAQDLRHRLATKEQELCKRRSQDSNATQEKMCELSRLACLVDEKDHTIMKFLQDSLEKDRLIGKLQDKLREALRQSTVIKPEV</sequence>
<evidence type="ECO:0000313" key="5">
    <source>
        <dbReference type="EMBL" id="KAJ1134540.1"/>
    </source>
</evidence>
<feature type="compositionally biased region" description="Polar residues" evidence="2">
    <location>
        <begin position="385"/>
        <end position="406"/>
    </location>
</feature>
<dbReference type="AlphaFoldDB" id="A0AAV7Q8T1"/>
<dbReference type="GO" id="GO:0005634">
    <property type="term" value="C:nucleus"/>
    <property type="evidence" value="ECO:0007669"/>
    <property type="project" value="InterPro"/>
</dbReference>
<dbReference type="GO" id="GO:0005813">
    <property type="term" value="C:centrosome"/>
    <property type="evidence" value="ECO:0007669"/>
    <property type="project" value="TreeGrafter"/>
</dbReference>
<feature type="coiled-coil region" evidence="1">
    <location>
        <begin position="472"/>
        <end position="524"/>
    </location>
</feature>
<feature type="compositionally biased region" description="Polar residues" evidence="2">
    <location>
        <begin position="299"/>
        <end position="308"/>
    </location>
</feature>
<dbReference type="InterPro" id="IPR012934">
    <property type="entry name" value="Znf_AD"/>
</dbReference>
<dbReference type="GO" id="GO:1903358">
    <property type="term" value="P:regulation of Golgi organization"/>
    <property type="evidence" value="ECO:0007669"/>
    <property type="project" value="TreeGrafter"/>
</dbReference>
<proteinExistence type="predicted"/>
<feature type="region of interest" description="Disordered" evidence="2">
    <location>
        <begin position="382"/>
        <end position="406"/>
    </location>
</feature>
<evidence type="ECO:0008006" key="7">
    <source>
        <dbReference type="Google" id="ProtNLM"/>
    </source>
</evidence>
<feature type="domain" description="ZAD" evidence="3">
    <location>
        <begin position="4"/>
        <end position="75"/>
    </location>
</feature>
<dbReference type="Pfam" id="PF07776">
    <property type="entry name" value="zf-AD"/>
    <property type="match status" value="1"/>
</dbReference>
<dbReference type="InterPro" id="IPR040947">
    <property type="entry name" value="SMYLE_N"/>
</dbReference>
<dbReference type="InterPro" id="IPR052593">
    <property type="entry name" value="MT-associated_AKAP9-binding"/>
</dbReference>
<dbReference type="GO" id="GO:0007098">
    <property type="term" value="P:centrosome cycle"/>
    <property type="evidence" value="ECO:0007669"/>
    <property type="project" value="TreeGrafter"/>
</dbReference>
<name>A0AAV7Q8T1_PLEWA</name>
<evidence type="ECO:0000256" key="1">
    <source>
        <dbReference type="SAM" id="Coils"/>
    </source>
</evidence>
<dbReference type="GO" id="GO:0008270">
    <property type="term" value="F:zinc ion binding"/>
    <property type="evidence" value="ECO:0007669"/>
    <property type="project" value="InterPro"/>
</dbReference>
<dbReference type="PANTHER" id="PTHR46501:SF10">
    <property type="entry name" value="CENTROSOMIN"/>
    <property type="match status" value="1"/>
</dbReference>
<feature type="region of interest" description="Disordered" evidence="2">
    <location>
        <begin position="196"/>
        <end position="222"/>
    </location>
</feature>
<dbReference type="Pfam" id="PF18615">
    <property type="entry name" value="SMYLE_N"/>
    <property type="match status" value="1"/>
</dbReference>
<keyword evidence="6" id="KW-1185">Reference proteome</keyword>
<dbReference type="GO" id="GO:0060090">
    <property type="term" value="F:molecular adaptor activity"/>
    <property type="evidence" value="ECO:0007669"/>
    <property type="project" value="TreeGrafter"/>
</dbReference>
<evidence type="ECO:0000313" key="6">
    <source>
        <dbReference type="Proteomes" id="UP001066276"/>
    </source>
</evidence>